<evidence type="ECO:0000313" key="1">
    <source>
        <dbReference type="EMBL" id="KAJ9655400.1"/>
    </source>
</evidence>
<reference evidence="1" key="1">
    <citation type="submission" date="2022-10" db="EMBL/GenBank/DDBJ databases">
        <title>Culturing micro-colonial fungi from biological soil crusts in the Mojave desert and describing Neophaeococcomyces mojavensis, and introducing the new genera and species Taxawa tesnikishii.</title>
        <authorList>
            <person name="Kurbessoian T."/>
            <person name="Stajich J.E."/>
        </authorList>
    </citation>
    <scope>NUCLEOTIDE SEQUENCE</scope>
    <source>
        <strain evidence="1">JES_112</strain>
    </source>
</reference>
<proteinExistence type="predicted"/>
<dbReference type="EMBL" id="JAPDRQ010000097">
    <property type="protein sequence ID" value="KAJ9655400.1"/>
    <property type="molecule type" value="Genomic_DNA"/>
</dbReference>
<comment type="caution">
    <text evidence="1">The sequence shown here is derived from an EMBL/GenBank/DDBJ whole genome shotgun (WGS) entry which is preliminary data.</text>
</comment>
<protein>
    <submittedName>
        <fullName evidence="1">Uncharacterized protein</fullName>
    </submittedName>
</protein>
<accession>A0ACC3A4U9</accession>
<keyword evidence="2" id="KW-1185">Reference proteome</keyword>
<evidence type="ECO:0000313" key="2">
    <source>
        <dbReference type="Proteomes" id="UP001172386"/>
    </source>
</evidence>
<sequence length="783" mass="86250">MNDSPVTIDDINLELLGLQLTKRVSMESSSTVNRTPSFRTDHTPASVEQHEPPLTTVYASSEPFPIVQAEEKDSGIDITEIESSELTPTAWESETQSLSGRSTIPLLKDGSSLSNETTHVPSVHTAAPSKGRRHISKWSAACAFTVVIATISSTFFGTAALTYLLRARTGNLFDPITLGGNYTLSNAKLLDFFFSAVISPLVLALLNLSIFSLVRSSTLHEHIWNKKSVPLIAVVELSTTNWGSYSPIKFRNLVVSKEVRFILAAVITVFAALSYSCLTNIIGYQATGYHVSRHNKTLDYLFQPVKAVDNCAASNAWFDDDNGVLCATSSYWSPEKNLLPDISGESLSTFRSGLVDAMGRISEGSYGARVRSGKYYGINASIISLTSEWPIQRPTTDIPDVSLYALNYSCSPLNISNFSIQPASFARIAVTAINITGNDQNYTSLLPFSSESLALACVPIVGFNANQTFFGKLCNQNPNATVEIHGFASEEFGNITSLTKSFEMSPTKFQSITTNLTLHGVVCEFFEQHGFGTIYQNRDQENSSLVDSWKVRDAGPLSFPVRSTPVLWQLQLSDLFQKAGPYQRLQGLGSIAASTRTIPVSNDQLWRGDTPALQLQSADLGYNWTNFIESFLYMEGSARFLALNSLQNETLSGEVPNSNYQIWMDMATEQLYTLTYVPWLLLAGMAAMVVTGILTIVIAASSLNSHAFLSSRLLDPLRMVMDVGEVIEPDDFTRSVMWSDTALSDWSRSNHVRYILVRETDPEAEINDKPQGDMYLKLQKVAR</sequence>
<gene>
    <name evidence="1" type="ORF">H2198_005704</name>
</gene>
<organism evidence="1 2">
    <name type="scientific">Neophaeococcomyces mojaviensis</name>
    <dbReference type="NCBI Taxonomy" id="3383035"/>
    <lineage>
        <taxon>Eukaryota</taxon>
        <taxon>Fungi</taxon>
        <taxon>Dikarya</taxon>
        <taxon>Ascomycota</taxon>
        <taxon>Pezizomycotina</taxon>
        <taxon>Eurotiomycetes</taxon>
        <taxon>Chaetothyriomycetidae</taxon>
        <taxon>Chaetothyriales</taxon>
        <taxon>Chaetothyriales incertae sedis</taxon>
        <taxon>Neophaeococcomyces</taxon>
    </lineage>
</organism>
<dbReference type="Proteomes" id="UP001172386">
    <property type="component" value="Unassembled WGS sequence"/>
</dbReference>
<name>A0ACC3A4U9_9EURO</name>